<dbReference type="GO" id="GO:0005524">
    <property type="term" value="F:ATP binding"/>
    <property type="evidence" value="ECO:0007669"/>
    <property type="project" value="UniProtKB-UniRule"/>
</dbReference>
<evidence type="ECO:0000256" key="11">
    <source>
        <dbReference type="RuleBase" id="RU004462"/>
    </source>
</evidence>
<feature type="binding site" evidence="10">
    <location>
        <position position="16"/>
    </location>
    <ligand>
        <name>Mg(2+)</name>
        <dbReference type="ChEBI" id="CHEBI:18420"/>
    </ligand>
</feature>
<dbReference type="NCBIfam" id="TIGR01034">
    <property type="entry name" value="metK"/>
    <property type="match status" value="1"/>
</dbReference>
<dbReference type="GO" id="GO:0006730">
    <property type="term" value="P:one-carbon metabolic process"/>
    <property type="evidence" value="ECO:0007669"/>
    <property type="project" value="UniProtKB-KW"/>
</dbReference>
<dbReference type="PROSITE" id="PS00376">
    <property type="entry name" value="ADOMET_SYNTHASE_1"/>
    <property type="match status" value="1"/>
</dbReference>
<dbReference type="GO" id="GO:0005737">
    <property type="term" value="C:cytoplasm"/>
    <property type="evidence" value="ECO:0007669"/>
    <property type="project" value="UniProtKB-SubCell"/>
</dbReference>
<dbReference type="InterPro" id="IPR022631">
    <property type="entry name" value="ADOMET_SYNTHASE_CS"/>
</dbReference>
<feature type="binding site" description="in other chain" evidence="10">
    <location>
        <position position="270"/>
    </location>
    <ligand>
        <name>L-methionine</name>
        <dbReference type="ChEBI" id="CHEBI:57844"/>
        <note>ligand shared between two neighboring subunits</note>
    </ligand>
</feature>
<evidence type="ECO:0000256" key="2">
    <source>
        <dbReference type="ARBA" id="ARBA00009685"/>
    </source>
</evidence>
<evidence type="ECO:0000256" key="3">
    <source>
        <dbReference type="ARBA" id="ARBA00022563"/>
    </source>
</evidence>
<evidence type="ECO:0000256" key="1">
    <source>
        <dbReference type="ARBA" id="ARBA00005224"/>
    </source>
</evidence>
<feature type="binding site" description="in other chain" evidence="10">
    <location>
        <begin position="230"/>
        <end position="231"/>
    </location>
    <ligand>
        <name>ATP</name>
        <dbReference type="ChEBI" id="CHEBI:30616"/>
        <note>ligand shared between two neighboring subunits</note>
    </ligand>
</feature>
<protein>
    <recommendedName>
        <fullName evidence="10">S-adenosylmethionine synthase</fullName>
        <shortName evidence="10">AdoMet synthase</shortName>
        <ecNumber evidence="10">2.5.1.6</ecNumber>
    </recommendedName>
    <alternativeName>
        <fullName evidence="10">MAT</fullName>
    </alternativeName>
    <alternativeName>
        <fullName evidence="10">Methionine adenosyltransferase</fullName>
    </alternativeName>
</protein>
<reference evidence="15 16" key="1">
    <citation type="submission" date="2016-02" db="EMBL/GenBank/DDBJ databases">
        <title>Comparison of Clostridium stercorarium subspecies using comparative genomics and transcriptomics.</title>
        <authorList>
            <person name="Schellenberg J."/>
            <person name="Thallinger G."/>
            <person name="Levin D.B."/>
            <person name="Zhang X."/>
            <person name="Alvare G."/>
            <person name="Fristensky B."/>
            <person name="Sparling R."/>
        </authorList>
    </citation>
    <scope>NUCLEOTIDE SEQUENCE [LARGE SCALE GENOMIC DNA]</scope>
    <source>
        <strain evidence="15 16">DSM 2910</strain>
    </source>
</reference>
<evidence type="ECO:0000313" key="16">
    <source>
        <dbReference type="Proteomes" id="UP000092971"/>
    </source>
</evidence>
<dbReference type="InterPro" id="IPR022630">
    <property type="entry name" value="S-AdoMet_synt_C"/>
</dbReference>
<feature type="binding site" evidence="10">
    <location>
        <position position="266"/>
    </location>
    <ligand>
        <name>ATP</name>
        <dbReference type="ChEBI" id="CHEBI:30616"/>
        <note>ligand shared between two neighboring subunits</note>
    </ligand>
</feature>
<keyword evidence="4 10" id="KW-0808">Transferase</keyword>
<dbReference type="InterPro" id="IPR022629">
    <property type="entry name" value="S-AdoMet_synt_central"/>
</dbReference>
<evidence type="ECO:0000256" key="10">
    <source>
        <dbReference type="HAMAP-Rule" id="MF_00086"/>
    </source>
</evidence>
<dbReference type="EC" id="2.5.1.6" evidence="10"/>
<feature type="binding site" description="in other chain" evidence="10">
    <location>
        <position position="14"/>
    </location>
    <ligand>
        <name>ATP</name>
        <dbReference type="ChEBI" id="CHEBI:30616"/>
        <note>ligand shared between two neighboring subunits</note>
    </ligand>
</feature>
<dbReference type="CDD" id="cd18079">
    <property type="entry name" value="S-AdoMet_synt"/>
    <property type="match status" value="1"/>
</dbReference>
<comment type="subcellular location">
    <subcellularLocation>
        <location evidence="10">Cytoplasm</location>
    </subcellularLocation>
</comment>
<dbReference type="GO" id="GO:0000287">
    <property type="term" value="F:magnesium ion binding"/>
    <property type="evidence" value="ECO:0007669"/>
    <property type="project" value="UniProtKB-UniRule"/>
</dbReference>
<comment type="function">
    <text evidence="10">Catalyzes the formation of S-adenosylmethionine (AdoMet) from methionine and ATP. The overall synthetic reaction is composed of two sequential steps, AdoMet formation and the subsequent tripolyphosphate hydrolysis which occurs prior to release of AdoMet from the enzyme.</text>
</comment>
<keyword evidence="9 10" id="KW-0630">Potassium</keyword>
<feature type="binding site" evidence="10">
    <location>
        <position position="239"/>
    </location>
    <ligand>
        <name>L-methionine</name>
        <dbReference type="ChEBI" id="CHEBI:57844"/>
        <note>ligand shared between two neighboring subunits</note>
    </ligand>
</feature>
<dbReference type="SUPFAM" id="SSF55973">
    <property type="entry name" value="S-adenosylmethionine synthetase"/>
    <property type="match status" value="3"/>
</dbReference>
<keyword evidence="7 10" id="KW-0067">ATP-binding</keyword>
<dbReference type="GO" id="GO:0006556">
    <property type="term" value="P:S-adenosylmethionine biosynthetic process"/>
    <property type="evidence" value="ECO:0007669"/>
    <property type="project" value="UniProtKB-UniRule"/>
</dbReference>
<dbReference type="AlphaFoldDB" id="A0A1B1YFM3"/>
<dbReference type="Gene3D" id="3.30.300.10">
    <property type="match status" value="3"/>
</dbReference>
<dbReference type="InterPro" id="IPR022636">
    <property type="entry name" value="S-AdoMet_synthetase_sfam"/>
</dbReference>
<feature type="binding site" description="in other chain" evidence="10">
    <location>
        <begin position="164"/>
        <end position="166"/>
    </location>
    <ligand>
        <name>ATP</name>
        <dbReference type="ChEBI" id="CHEBI:30616"/>
        <note>ligand shared between two neighboring subunits</note>
    </ligand>
</feature>
<keyword evidence="10" id="KW-0963">Cytoplasm</keyword>
<dbReference type="RefSeq" id="WP_015359975.1">
    <property type="nucleotide sequence ID" value="NZ_CP014672.1"/>
</dbReference>
<feature type="binding site" evidence="10">
    <location>
        <position position="262"/>
    </location>
    <ligand>
        <name>ATP</name>
        <dbReference type="ChEBI" id="CHEBI:30616"/>
        <note>ligand shared between two neighboring subunits</note>
    </ligand>
</feature>
<evidence type="ECO:0000256" key="9">
    <source>
        <dbReference type="ARBA" id="ARBA00022958"/>
    </source>
</evidence>
<feature type="binding site" description="in other chain" evidence="10">
    <location>
        <begin position="245"/>
        <end position="246"/>
    </location>
    <ligand>
        <name>ATP</name>
        <dbReference type="ChEBI" id="CHEBI:30616"/>
        <note>ligand shared between two neighboring subunits</note>
    </ligand>
</feature>
<dbReference type="GO" id="GO:0004478">
    <property type="term" value="F:methionine adenosyltransferase activity"/>
    <property type="evidence" value="ECO:0007669"/>
    <property type="project" value="UniProtKB-UniRule"/>
</dbReference>
<evidence type="ECO:0000256" key="4">
    <source>
        <dbReference type="ARBA" id="ARBA00022679"/>
    </source>
</evidence>
<dbReference type="UniPathway" id="UPA00315">
    <property type="reaction ID" value="UER00080"/>
</dbReference>
<keyword evidence="8 10" id="KW-0460">Magnesium</keyword>
<comment type="pathway">
    <text evidence="1 10">Amino-acid biosynthesis; S-adenosyl-L-methionine biosynthesis; S-adenosyl-L-methionine from L-methionine: step 1/1.</text>
</comment>
<dbReference type="EMBL" id="CP014672">
    <property type="protein sequence ID" value="ANW99561.1"/>
    <property type="molecule type" value="Genomic_DNA"/>
</dbReference>
<evidence type="ECO:0000313" key="15">
    <source>
        <dbReference type="EMBL" id="ANW99561.1"/>
    </source>
</evidence>
<gene>
    <name evidence="10" type="primary">metK</name>
    <name evidence="15" type="ORF">CSTERTH_11230</name>
</gene>
<keyword evidence="6 10" id="KW-0547">Nucleotide-binding</keyword>
<comment type="cofactor">
    <cofactor evidence="10">
        <name>K(+)</name>
        <dbReference type="ChEBI" id="CHEBI:29103"/>
    </cofactor>
    <text evidence="10">Binds 1 potassium ion per subunit.</text>
</comment>
<dbReference type="OrthoDB" id="9801686at2"/>
<comment type="similarity">
    <text evidence="2 10 11">Belongs to the AdoMet synthase family.</text>
</comment>
<dbReference type="Pfam" id="PF00438">
    <property type="entry name" value="S-AdoMet_synt_N"/>
    <property type="match status" value="1"/>
</dbReference>
<feature type="binding site" description="in other chain" evidence="10">
    <location>
        <position position="98"/>
    </location>
    <ligand>
        <name>L-methionine</name>
        <dbReference type="ChEBI" id="CHEBI:57844"/>
        <note>ligand shared between two neighboring subunits</note>
    </ligand>
</feature>
<evidence type="ECO:0000259" key="14">
    <source>
        <dbReference type="Pfam" id="PF02773"/>
    </source>
</evidence>
<dbReference type="Pfam" id="PF02772">
    <property type="entry name" value="S-AdoMet_synt_M"/>
    <property type="match status" value="1"/>
</dbReference>
<dbReference type="Proteomes" id="UP000092971">
    <property type="component" value="Chromosome"/>
</dbReference>
<evidence type="ECO:0000256" key="6">
    <source>
        <dbReference type="ARBA" id="ARBA00022741"/>
    </source>
</evidence>
<feature type="domain" description="S-adenosylmethionine synthetase C-terminal" evidence="14">
    <location>
        <begin position="233"/>
        <end position="372"/>
    </location>
</feature>
<comment type="subunit">
    <text evidence="10">Homotetramer; dimer of dimers.</text>
</comment>
<keyword evidence="3 10" id="KW-0554">One-carbon metabolism</keyword>
<feature type="domain" description="S-adenosylmethionine synthetase central" evidence="13">
    <location>
        <begin position="115"/>
        <end position="231"/>
    </location>
</feature>
<dbReference type="InterPro" id="IPR022628">
    <property type="entry name" value="S-AdoMet_synt_N"/>
</dbReference>
<evidence type="ECO:0000259" key="12">
    <source>
        <dbReference type="Pfam" id="PF00438"/>
    </source>
</evidence>
<dbReference type="PANTHER" id="PTHR11964">
    <property type="entry name" value="S-ADENOSYLMETHIONINE SYNTHETASE"/>
    <property type="match status" value="1"/>
</dbReference>
<feature type="binding site" evidence="10">
    <location>
        <position position="239"/>
    </location>
    <ligand>
        <name>ATP</name>
        <dbReference type="ChEBI" id="CHEBI:30616"/>
        <note>ligand shared between two neighboring subunits</note>
    </ligand>
</feature>
<feature type="region of interest" description="Flexible loop" evidence="10">
    <location>
        <begin position="98"/>
        <end position="108"/>
    </location>
</feature>
<sequence length="384" mass="42485">MKTYFTSESVTRGHPDKICDQIADRILDEILIYDPDAHVACEVTCTTDQVHIFGEITTTARVDYEEIARQVIREIGYTEQGRGFDADTCKIYVNLHEQSPDIAKCVIRKQDELDMGAGDQGMMFGFACRDTECFMPLPIELAHALTKRLEQVRKTGDLPYLLPDGKAQVTVQYRNGIPARVAAIVLSCQHREEAKTETLRNDVLNRVIYPALPEELIDDDTQIFINPGGRFVIGGPAADSGLTGRKTIVDTYGGFSRFGGGALSGKDASKVDRSGAYMARYLAKNIVAAGLADKCEVQLSYAIGLTEPISVMVDTFGTGKVSDEELCNYIIHNIDLRPAVIIRKFGLNNPIFSKVSCYGHFGSNAINMPWERVDLAETLRRNLS</sequence>
<proteinExistence type="inferred from homology"/>
<dbReference type="InterPro" id="IPR002133">
    <property type="entry name" value="S-AdoMet_synthetase"/>
</dbReference>
<organism evidence="15 16">
    <name type="scientific">Thermoclostridium stercorarium subsp. thermolacticum DSM 2910</name>
    <dbReference type="NCBI Taxonomy" id="1121336"/>
    <lineage>
        <taxon>Bacteria</taxon>
        <taxon>Bacillati</taxon>
        <taxon>Bacillota</taxon>
        <taxon>Clostridia</taxon>
        <taxon>Eubacteriales</taxon>
        <taxon>Oscillospiraceae</taxon>
        <taxon>Thermoclostridium</taxon>
    </lineage>
</organism>
<evidence type="ECO:0000259" key="13">
    <source>
        <dbReference type="Pfam" id="PF02772"/>
    </source>
</evidence>
<evidence type="ECO:0000256" key="8">
    <source>
        <dbReference type="ARBA" id="ARBA00022842"/>
    </source>
</evidence>
<evidence type="ECO:0000256" key="5">
    <source>
        <dbReference type="ARBA" id="ARBA00022723"/>
    </source>
</evidence>
<dbReference type="PIRSF" id="PIRSF000497">
    <property type="entry name" value="MAT"/>
    <property type="match status" value="1"/>
</dbReference>
<name>A0A1B1YFM3_THEST</name>
<comment type="catalytic activity">
    <reaction evidence="10">
        <text>L-methionine + ATP + H2O = S-adenosyl-L-methionine + phosphate + diphosphate</text>
        <dbReference type="Rhea" id="RHEA:21080"/>
        <dbReference type="ChEBI" id="CHEBI:15377"/>
        <dbReference type="ChEBI" id="CHEBI:30616"/>
        <dbReference type="ChEBI" id="CHEBI:33019"/>
        <dbReference type="ChEBI" id="CHEBI:43474"/>
        <dbReference type="ChEBI" id="CHEBI:57844"/>
        <dbReference type="ChEBI" id="CHEBI:59789"/>
        <dbReference type="EC" id="2.5.1.6"/>
    </reaction>
</comment>
<keyword evidence="5 10" id="KW-0479">Metal-binding</keyword>
<dbReference type="Pfam" id="PF02773">
    <property type="entry name" value="S-AdoMet_synt_C"/>
    <property type="match status" value="1"/>
</dbReference>
<evidence type="ECO:0000256" key="7">
    <source>
        <dbReference type="ARBA" id="ARBA00022840"/>
    </source>
</evidence>
<feature type="binding site" evidence="10">
    <location>
        <position position="42"/>
    </location>
    <ligand>
        <name>K(+)</name>
        <dbReference type="ChEBI" id="CHEBI:29103"/>
    </ligand>
</feature>
<comment type="cofactor">
    <cofactor evidence="10">
        <name>Mg(2+)</name>
        <dbReference type="ChEBI" id="CHEBI:18420"/>
    </cofactor>
    <text evidence="10">Binds 2 divalent ions per subunit.</text>
</comment>
<feature type="binding site" description="in other chain" evidence="10">
    <location>
        <position position="55"/>
    </location>
    <ligand>
        <name>L-methionine</name>
        <dbReference type="ChEBI" id="CHEBI:57844"/>
        <note>ligand shared between two neighboring subunits</note>
    </ligand>
</feature>
<feature type="domain" description="S-adenosylmethionine synthetase N-terminal" evidence="12">
    <location>
        <begin position="3"/>
        <end position="100"/>
    </location>
</feature>
<accession>A0A1B1YFM3</accession>
<dbReference type="HAMAP" id="MF_00086">
    <property type="entry name" value="S_AdoMet_synth1"/>
    <property type="match status" value="1"/>
</dbReference>
<dbReference type="FunFam" id="3.30.300.10:FF:000003">
    <property type="entry name" value="S-adenosylmethionine synthase"/>
    <property type="match status" value="1"/>
</dbReference>